<protein>
    <submittedName>
        <fullName evidence="1">Uncharacterized protein</fullName>
    </submittedName>
</protein>
<dbReference type="HOGENOM" id="CLU_3116254_0_0_9"/>
<accession>A0A0S6TXB7</accession>
<dbReference type="Proteomes" id="UP000054164">
    <property type="component" value="Unassembled WGS sequence"/>
</dbReference>
<evidence type="ECO:0000313" key="1">
    <source>
        <dbReference type="EMBL" id="GAE00675.1"/>
    </source>
</evidence>
<organism evidence="1">
    <name type="scientific">Clostridium botulinum B str. Osaka05</name>
    <dbReference type="NCBI Taxonomy" id="1407017"/>
    <lineage>
        <taxon>Bacteria</taxon>
        <taxon>Bacillati</taxon>
        <taxon>Bacillota</taxon>
        <taxon>Clostridia</taxon>
        <taxon>Eubacteriales</taxon>
        <taxon>Clostridiaceae</taxon>
        <taxon>Clostridium</taxon>
    </lineage>
</organism>
<proteinExistence type="predicted"/>
<gene>
    <name evidence="1" type="ORF">CBO05C_0365</name>
</gene>
<sequence length="50" mass="5742">MNFTNKLLLVTGGIAIILMEFSHRIIAEDTNLTKRNLNSSSKRDNKDFIF</sequence>
<dbReference type="EMBL" id="DF384213">
    <property type="protein sequence ID" value="GAE00675.1"/>
    <property type="molecule type" value="Genomic_DNA"/>
</dbReference>
<name>A0A0S6TXB7_CLOBO</name>
<reference evidence="1" key="1">
    <citation type="submission" date="2013-10" db="EMBL/GenBank/DDBJ databases">
        <title>Draft genome sequence of Clostridium botulinum type B strain Osaka05.</title>
        <authorList>
            <person name="Sakaguchi Y."/>
            <person name="Hosomi K."/>
            <person name="Uchiyama J."/>
            <person name="Ogura Y."/>
            <person name="Sakaguchi M."/>
            <person name="Kohda T."/>
            <person name="Mukamoto M."/>
            <person name="Misawa N."/>
            <person name="Matsuzaki S."/>
            <person name="Hayashi T."/>
            <person name="Kozaki S."/>
        </authorList>
    </citation>
    <scope>NUCLEOTIDE SEQUENCE</scope>
    <source>
        <strain evidence="1">Osaka05</strain>
    </source>
</reference>
<dbReference type="AlphaFoldDB" id="A0A0S6TXB7"/>